<dbReference type="InterPro" id="IPR021858">
    <property type="entry name" value="Fun_TF"/>
</dbReference>
<dbReference type="Pfam" id="PF11951">
    <property type="entry name" value="Fungal_trans_2"/>
    <property type="match status" value="1"/>
</dbReference>
<evidence type="ECO:0000256" key="5">
    <source>
        <dbReference type="ARBA" id="ARBA00023163"/>
    </source>
</evidence>
<reference evidence="7 8" key="1">
    <citation type="submission" date="2022-12" db="EMBL/GenBank/DDBJ databases">
        <title>Genomic features and morphological characterization of a novel Knufia sp. strain isolated from spacecraft assembly facility.</title>
        <authorList>
            <person name="Teixeira M."/>
            <person name="Chander A.M."/>
            <person name="Stajich J.E."/>
            <person name="Venkateswaran K."/>
        </authorList>
    </citation>
    <scope>NUCLEOTIDE SEQUENCE [LARGE SCALE GENOMIC DNA]</scope>
    <source>
        <strain evidence="7 8">FJI-L2-BK-P2</strain>
    </source>
</reference>
<dbReference type="GO" id="GO:0046872">
    <property type="term" value="F:metal ion binding"/>
    <property type="evidence" value="ECO:0007669"/>
    <property type="project" value="UniProtKB-KW"/>
</dbReference>
<evidence type="ECO:0000256" key="2">
    <source>
        <dbReference type="ARBA" id="ARBA00022833"/>
    </source>
</evidence>
<dbReference type="AlphaFoldDB" id="A0AAN8IHC5"/>
<organism evidence="7 8">
    <name type="scientific">Knufia fluminis</name>
    <dbReference type="NCBI Taxonomy" id="191047"/>
    <lineage>
        <taxon>Eukaryota</taxon>
        <taxon>Fungi</taxon>
        <taxon>Dikarya</taxon>
        <taxon>Ascomycota</taxon>
        <taxon>Pezizomycotina</taxon>
        <taxon>Eurotiomycetes</taxon>
        <taxon>Chaetothyriomycetidae</taxon>
        <taxon>Chaetothyriales</taxon>
        <taxon>Trichomeriaceae</taxon>
        <taxon>Knufia</taxon>
    </lineage>
</organism>
<sequence>MEVTGPFRSELWSLTIFQVAQHVPPVKHALFALSSMHESYALPSESQHLLHQYAMYHYNEAIRQVVKISQPEHSYDTLLLTCVMFCAIESLRGNFLQSLQHAHSGMKIIAQARVSSSTDQPLPRIAPEMLAQTFLALQNQVMELGDSSIFRVFDSLQQGAEPVPDHFSSVEEALHWLEILINELLGFLDRFESVYKTQTLTAGELDMGAVPEYHTLQSRIDTWNRAMSCINELLDGVDVNQYRAYLVLKMYQSLIKILLGTALRDDDHFDTFSTDLGGILKLAEVFLQTQGFGVAKEKAECKPRGKQSGLDAFAHRKPTTAPTFSMSIGVVAILFLIAYRTNKPDLRDESLRVLRNYNRREGVWDSRWTCRLAERIIELKNGLNVIAGSNSPRWRVKVMDIEFLDRNCVIRYSVVPTRTLNSESGWQLGSPLPEQEYTGIVELD</sequence>
<keyword evidence="5" id="KW-0804">Transcription</keyword>
<keyword evidence="6" id="KW-0539">Nucleus</keyword>
<proteinExistence type="predicted"/>
<evidence type="ECO:0000256" key="1">
    <source>
        <dbReference type="ARBA" id="ARBA00022723"/>
    </source>
</evidence>
<keyword evidence="3" id="KW-0805">Transcription regulation</keyword>
<dbReference type="PANTHER" id="PTHR36206">
    <property type="entry name" value="ASPERCRYPTIN BIOSYNTHESIS CLUSTER-SPECIFIC TRANSCRIPTION REGULATOR ATNN-RELATED"/>
    <property type="match status" value="1"/>
</dbReference>
<dbReference type="GO" id="GO:0003677">
    <property type="term" value="F:DNA binding"/>
    <property type="evidence" value="ECO:0007669"/>
    <property type="project" value="UniProtKB-KW"/>
</dbReference>
<keyword evidence="4" id="KW-0238">DNA-binding</keyword>
<evidence type="ECO:0000256" key="3">
    <source>
        <dbReference type="ARBA" id="ARBA00023015"/>
    </source>
</evidence>
<dbReference type="EMBL" id="JAKLMC020000058">
    <property type="protein sequence ID" value="KAK5947932.1"/>
    <property type="molecule type" value="Genomic_DNA"/>
</dbReference>
<dbReference type="Proteomes" id="UP001316803">
    <property type="component" value="Unassembled WGS sequence"/>
</dbReference>
<keyword evidence="1" id="KW-0479">Metal-binding</keyword>
<evidence type="ECO:0000313" key="8">
    <source>
        <dbReference type="Proteomes" id="UP001316803"/>
    </source>
</evidence>
<comment type="caution">
    <text evidence="7">The sequence shown here is derived from an EMBL/GenBank/DDBJ whole genome shotgun (WGS) entry which is preliminary data.</text>
</comment>
<keyword evidence="8" id="KW-1185">Reference proteome</keyword>
<evidence type="ECO:0000256" key="4">
    <source>
        <dbReference type="ARBA" id="ARBA00023125"/>
    </source>
</evidence>
<protein>
    <submittedName>
        <fullName evidence="7">Uncharacterized protein</fullName>
    </submittedName>
</protein>
<accession>A0AAN8IHC5</accession>
<evidence type="ECO:0000313" key="7">
    <source>
        <dbReference type="EMBL" id="KAK5947932.1"/>
    </source>
</evidence>
<evidence type="ECO:0000256" key="6">
    <source>
        <dbReference type="ARBA" id="ARBA00023242"/>
    </source>
</evidence>
<dbReference type="PANTHER" id="PTHR36206:SF12">
    <property type="entry name" value="ASPERCRYPTIN BIOSYNTHESIS CLUSTER-SPECIFIC TRANSCRIPTION REGULATOR ATNN-RELATED"/>
    <property type="match status" value="1"/>
</dbReference>
<gene>
    <name evidence="7" type="ORF">OHC33_011037</name>
</gene>
<keyword evidence="2" id="KW-0862">Zinc</keyword>
<name>A0AAN8IHC5_9EURO</name>
<dbReference type="InterPro" id="IPR052360">
    <property type="entry name" value="Transcr_Regulatory_Proteins"/>
</dbReference>